<feature type="active site" description="Nucleophile" evidence="3">
    <location>
        <position position="32"/>
    </location>
</feature>
<evidence type="ECO:0000313" key="7">
    <source>
        <dbReference type="Proteomes" id="UP000828390"/>
    </source>
</evidence>
<dbReference type="FunFam" id="3.40.30.10:FF:000245">
    <property type="entry name" value="Thioredoxin"/>
    <property type="match status" value="1"/>
</dbReference>
<dbReference type="CDD" id="cd02947">
    <property type="entry name" value="TRX_family"/>
    <property type="match status" value="1"/>
</dbReference>
<dbReference type="PROSITE" id="PS51352">
    <property type="entry name" value="THIOREDOXIN_2"/>
    <property type="match status" value="1"/>
</dbReference>
<feature type="disulfide bond" description="Redox-active" evidence="4">
    <location>
        <begin position="32"/>
        <end position="35"/>
    </location>
</feature>
<keyword evidence="7" id="KW-1185">Reference proteome</keyword>
<protein>
    <recommendedName>
        <fullName evidence="2">Thioredoxin</fullName>
    </recommendedName>
</protein>
<feature type="site" description="Contributes to redox potential value" evidence="3">
    <location>
        <position position="33"/>
    </location>
</feature>
<dbReference type="InterPro" id="IPR013766">
    <property type="entry name" value="Thioredoxin_domain"/>
</dbReference>
<organism evidence="6 7">
    <name type="scientific">Dreissena polymorpha</name>
    <name type="common">Zebra mussel</name>
    <name type="synonym">Mytilus polymorpha</name>
    <dbReference type="NCBI Taxonomy" id="45954"/>
    <lineage>
        <taxon>Eukaryota</taxon>
        <taxon>Metazoa</taxon>
        <taxon>Spiralia</taxon>
        <taxon>Lophotrochozoa</taxon>
        <taxon>Mollusca</taxon>
        <taxon>Bivalvia</taxon>
        <taxon>Autobranchia</taxon>
        <taxon>Heteroconchia</taxon>
        <taxon>Euheterodonta</taxon>
        <taxon>Imparidentia</taxon>
        <taxon>Neoheterodontei</taxon>
        <taxon>Myida</taxon>
        <taxon>Dreissenoidea</taxon>
        <taxon>Dreissenidae</taxon>
        <taxon>Dreissena</taxon>
    </lineage>
</organism>
<evidence type="ECO:0000256" key="4">
    <source>
        <dbReference type="PIRSR" id="PIRSR000077-4"/>
    </source>
</evidence>
<feature type="active site" description="Nucleophile" evidence="3">
    <location>
        <position position="35"/>
    </location>
</feature>
<comment type="caution">
    <text evidence="6">The sequence shown here is derived from an EMBL/GenBank/DDBJ whole genome shotgun (WGS) entry which is preliminary data.</text>
</comment>
<dbReference type="GO" id="GO:0015035">
    <property type="term" value="F:protein-disulfide reductase activity"/>
    <property type="evidence" value="ECO:0007669"/>
    <property type="project" value="InterPro"/>
</dbReference>
<dbReference type="PANTHER" id="PTHR46115">
    <property type="entry name" value="THIOREDOXIN-LIKE PROTEIN 1"/>
    <property type="match status" value="1"/>
</dbReference>
<dbReference type="InterPro" id="IPR036249">
    <property type="entry name" value="Thioredoxin-like_sf"/>
</dbReference>
<dbReference type="AlphaFoldDB" id="A0A9D4K210"/>
<feature type="site" description="Contributes to redox potential value" evidence="3">
    <location>
        <position position="34"/>
    </location>
</feature>
<evidence type="ECO:0000256" key="3">
    <source>
        <dbReference type="PIRSR" id="PIRSR000077-1"/>
    </source>
</evidence>
<feature type="domain" description="Thioredoxin" evidence="5">
    <location>
        <begin position="1"/>
        <end position="105"/>
    </location>
</feature>
<reference evidence="6" key="1">
    <citation type="journal article" date="2019" name="bioRxiv">
        <title>The Genome of the Zebra Mussel, Dreissena polymorpha: A Resource for Invasive Species Research.</title>
        <authorList>
            <person name="McCartney M.A."/>
            <person name="Auch B."/>
            <person name="Kono T."/>
            <person name="Mallez S."/>
            <person name="Zhang Y."/>
            <person name="Obille A."/>
            <person name="Becker A."/>
            <person name="Abrahante J.E."/>
            <person name="Garbe J."/>
            <person name="Badalamenti J.P."/>
            <person name="Herman A."/>
            <person name="Mangelson H."/>
            <person name="Liachko I."/>
            <person name="Sullivan S."/>
            <person name="Sone E.D."/>
            <person name="Koren S."/>
            <person name="Silverstein K.A.T."/>
            <person name="Beckman K.B."/>
            <person name="Gohl D.M."/>
        </authorList>
    </citation>
    <scope>NUCLEOTIDE SEQUENCE</scope>
    <source>
        <strain evidence="6">Duluth1</strain>
        <tissue evidence="6">Whole animal</tissue>
    </source>
</reference>
<name>A0A9D4K210_DREPO</name>
<dbReference type="Pfam" id="PF00085">
    <property type="entry name" value="Thioredoxin"/>
    <property type="match status" value="1"/>
</dbReference>
<keyword evidence="1 4" id="KW-1015">Disulfide bond</keyword>
<dbReference type="SUPFAM" id="SSF52833">
    <property type="entry name" value="Thioredoxin-like"/>
    <property type="match status" value="1"/>
</dbReference>
<evidence type="ECO:0000259" key="5">
    <source>
        <dbReference type="PROSITE" id="PS51352"/>
    </source>
</evidence>
<dbReference type="Proteomes" id="UP000828390">
    <property type="component" value="Unassembled WGS sequence"/>
</dbReference>
<dbReference type="PROSITE" id="PS00194">
    <property type="entry name" value="THIOREDOXIN_1"/>
    <property type="match status" value="1"/>
</dbReference>
<evidence type="ECO:0000256" key="1">
    <source>
        <dbReference type="ARBA" id="ARBA00023157"/>
    </source>
</evidence>
<dbReference type="Gene3D" id="3.40.30.10">
    <property type="entry name" value="Glutaredoxin"/>
    <property type="match status" value="1"/>
</dbReference>
<keyword evidence="4" id="KW-0676">Redox-active center</keyword>
<dbReference type="PRINTS" id="PR00421">
    <property type="entry name" value="THIOREDOXIN"/>
</dbReference>
<accession>A0A9D4K210</accession>
<sequence length="105" mass="11909">MVKFIENLDEFKDVMKNSQGKLVVVDFTASWCGPCKHIAPKFEQLSKDNTDVLFFKVDVDANSETSEDQEISCMPTFKFYKNGEVLHVMEGADEKGLVAKILELK</sequence>
<evidence type="ECO:0000313" key="6">
    <source>
        <dbReference type="EMBL" id="KAH3831694.1"/>
    </source>
</evidence>
<comment type="similarity">
    <text evidence="2">Belongs to the thioredoxin family.</text>
</comment>
<gene>
    <name evidence="6" type="ORF">DPMN_104964</name>
</gene>
<dbReference type="EMBL" id="JAIWYP010000004">
    <property type="protein sequence ID" value="KAH3831694.1"/>
    <property type="molecule type" value="Genomic_DNA"/>
</dbReference>
<feature type="site" description="Deprotonates C-terminal active site Cys" evidence="3">
    <location>
        <position position="26"/>
    </location>
</feature>
<dbReference type="InterPro" id="IPR017937">
    <property type="entry name" value="Thioredoxin_CS"/>
</dbReference>
<dbReference type="PIRSF" id="PIRSF000077">
    <property type="entry name" value="Thioredoxin"/>
    <property type="match status" value="1"/>
</dbReference>
<reference evidence="6" key="2">
    <citation type="submission" date="2020-11" db="EMBL/GenBank/DDBJ databases">
        <authorList>
            <person name="McCartney M.A."/>
            <person name="Auch B."/>
            <person name="Kono T."/>
            <person name="Mallez S."/>
            <person name="Becker A."/>
            <person name="Gohl D.M."/>
            <person name="Silverstein K.A.T."/>
            <person name="Koren S."/>
            <person name="Bechman K.B."/>
            <person name="Herman A."/>
            <person name="Abrahante J.E."/>
            <person name="Garbe J."/>
        </authorList>
    </citation>
    <scope>NUCLEOTIDE SEQUENCE</scope>
    <source>
        <strain evidence="6">Duluth1</strain>
        <tissue evidence="6">Whole animal</tissue>
    </source>
</reference>
<dbReference type="InterPro" id="IPR005746">
    <property type="entry name" value="Thioredoxin"/>
</dbReference>
<evidence type="ECO:0000256" key="2">
    <source>
        <dbReference type="PIRNR" id="PIRNR000077"/>
    </source>
</evidence>
<proteinExistence type="inferred from homology"/>